<dbReference type="InterPro" id="IPR014031">
    <property type="entry name" value="Ketoacyl_synth_C"/>
</dbReference>
<evidence type="ECO:0000313" key="8">
    <source>
        <dbReference type="Proteomes" id="UP001501447"/>
    </source>
</evidence>
<dbReference type="CDD" id="cd00832">
    <property type="entry name" value="CLF"/>
    <property type="match status" value="1"/>
</dbReference>
<proteinExistence type="inferred from homology"/>
<comment type="caution">
    <text evidence="7">The sequence shown here is derived from an EMBL/GenBank/DDBJ whole genome shotgun (WGS) entry which is preliminary data.</text>
</comment>
<dbReference type="InterPro" id="IPR016039">
    <property type="entry name" value="Thiolase-like"/>
</dbReference>
<sequence length="438" mass="44674">MTTATESAPRPGPGPAPMSATGVTTAVRAPVVTGLGVVAPTGADTATHWASVLDGASALGRITLFDPSPYPVRLAGQVPGFAAKERVPSRLIQQTDRWTHLGLAAAEAALADAGVQPGELPEYEMAVVTASSSGGTEFGQHEMENLYQHSPEWVGAYQSIAWFYAATTGQISIRHGMRGPCGVLCCEQAGGLDAIGQSRRLVRTGAKLVMTGGTDASLCPYGLTAQLSTGQLSTVQDPARAYLPFDAEAGGYLPGEGGALLVVEDADAAEARGAQHRYGRILGYAAGFDPPPGSGRGPVLARTVRAALTDAGLEPGEVDVVFADALGVPAADRAEAAALAEVFGPRAVPVTAPKTLTGRLYGGGAALDAATALLALRDQTIPHTVGPAAPAPGYEIDLVLGEPRPRELRTALVVARGYGGFNAALVLGHPDAPAPGEK</sequence>
<gene>
    <name evidence="7" type="ORF">GCM10009863_09620</name>
</gene>
<protein>
    <submittedName>
        <fullName evidence="7">Ketosynthase chain-length factor</fullName>
    </submittedName>
</protein>
<comment type="similarity">
    <text evidence="1 4">Belongs to the thiolase-like superfamily. Beta-ketoacyl-ACP synthases family.</text>
</comment>
<dbReference type="SUPFAM" id="SSF53901">
    <property type="entry name" value="Thiolase-like"/>
    <property type="match status" value="2"/>
</dbReference>
<accession>A0ABN3PS58</accession>
<dbReference type="PANTHER" id="PTHR11712">
    <property type="entry name" value="POLYKETIDE SYNTHASE-RELATED"/>
    <property type="match status" value="1"/>
</dbReference>
<keyword evidence="2 4" id="KW-0808">Transferase</keyword>
<evidence type="ECO:0000313" key="7">
    <source>
        <dbReference type="EMBL" id="GAA2598335.1"/>
    </source>
</evidence>
<dbReference type="Pfam" id="PF02801">
    <property type="entry name" value="Ketoacyl-synt_C"/>
    <property type="match status" value="1"/>
</dbReference>
<dbReference type="EMBL" id="BAAARJ010000003">
    <property type="protein sequence ID" value="GAA2598335.1"/>
    <property type="molecule type" value="Genomic_DNA"/>
</dbReference>
<dbReference type="InterPro" id="IPR020841">
    <property type="entry name" value="PKS_Beta-ketoAc_synthase_dom"/>
</dbReference>
<dbReference type="PROSITE" id="PS52004">
    <property type="entry name" value="KS3_2"/>
    <property type="match status" value="1"/>
</dbReference>
<keyword evidence="8" id="KW-1185">Reference proteome</keyword>
<dbReference type="InterPro" id="IPR014030">
    <property type="entry name" value="Ketoacyl_synth_N"/>
</dbReference>
<evidence type="ECO:0000256" key="2">
    <source>
        <dbReference type="ARBA" id="ARBA00022679"/>
    </source>
</evidence>
<evidence type="ECO:0000256" key="1">
    <source>
        <dbReference type="ARBA" id="ARBA00008467"/>
    </source>
</evidence>
<dbReference type="Pfam" id="PF00109">
    <property type="entry name" value="ketoacyl-synt"/>
    <property type="match status" value="1"/>
</dbReference>
<organism evidence="7 8">
    <name type="scientific">Streptomyces axinellae</name>
    <dbReference type="NCBI Taxonomy" id="552788"/>
    <lineage>
        <taxon>Bacteria</taxon>
        <taxon>Bacillati</taxon>
        <taxon>Actinomycetota</taxon>
        <taxon>Actinomycetes</taxon>
        <taxon>Kitasatosporales</taxon>
        <taxon>Streptomycetaceae</taxon>
        <taxon>Streptomyces</taxon>
    </lineage>
</organism>
<dbReference type="Proteomes" id="UP001501447">
    <property type="component" value="Unassembled WGS sequence"/>
</dbReference>
<name>A0ABN3PS58_9ACTN</name>
<feature type="domain" description="Ketosynthase family 3 (KS3)" evidence="6">
    <location>
        <begin position="27"/>
        <end position="429"/>
    </location>
</feature>
<keyword evidence="3" id="KW-0012">Acyltransferase</keyword>
<evidence type="ECO:0000259" key="6">
    <source>
        <dbReference type="PROSITE" id="PS52004"/>
    </source>
</evidence>
<evidence type="ECO:0000256" key="4">
    <source>
        <dbReference type="RuleBase" id="RU003694"/>
    </source>
</evidence>
<dbReference type="PANTHER" id="PTHR11712:SF322">
    <property type="entry name" value="POLYKETIDE BETA-KETOACYL SYNTHASE 2-RELATED"/>
    <property type="match status" value="1"/>
</dbReference>
<evidence type="ECO:0000256" key="3">
    <source>
        <dbReference type="ARBA" id="ARBA00023315"/>
    </source>
</evidence>
<evidence type="ECO:0000256" key="5">
    <source>
        <dbReference type="SAM" id="MobiDB-lite"/>
    </source>
</evidence>
<dbReference type="InterPro" id="IPR000794">
    <property type="entry name" value="Beta-ketoacyl_synthase"/>
</dbReference>
<dbReference type="Gene3D" id="3.40.47.10">
    <property type="match status" value="2"/>
</dbReference>
<feature type="region of interest" description="Disordered" evidence="5">
    <location>
        <begin position="1"/>
        <end position="21"/>
    </location>
</feature>
<reference evidence="7 8" key="1">
    <citation type="journal article" date="2019" name="Int. J. Syst. Evol. Microbiol.">
        <title>The Global Catalogue of Microorganisms (GCM) 10K type strain sequencing project: providing services to taxonomists for standard genome sequencing and annotation.</title>
        <authorList>
            <consortium name="The Broad Institute Genomics Platform"/>
            <consortium name="The Broad Institute Genome Sequencing Center for Infectious Disease"/>
            <person name="Wu L."/>
            <person name="Ma J."/>
        </authorList>
    </citation>
    <scope>NUCLEOTIDE SEQUENCE [LARGE SCALE GENOMIC DNA]</scope>
    <source>
        <strain evidence="7 8">JCM 16373</strain>
    </source>
</reference>